<evidence type="ECO:0000313" key="2">
    <source>
        <dbReference type="EMBL" id="CAF1057667.1"/>
    </source>
</evidence>
<dbReference type="AlphaFoldDB" id="A0A814KW37"/>
<evidence type="ECO:0000256" key="1">
    <source>
        <dbReference type="SAM" id="MobiDB-lite"/>
    </source>
</evidence>
<protein>
    <submittedName>
        <fullName evidence="2">Uncharacterized protein</fullName>
    </submittedName>
</protein>
<keyword evidence="3" id="KW-1185">Reference proteome</keyword>
<evidence type="ECO:0000313" key="3">
    <source>
        <dbReference type="Proteomes" id="UP000663879"/>
    </source>
</evidence>
<dbReference type="Proteomes" id="UP000663879">
    <property type="component" value="Unassembled WGS sequence"/>
</dbReference>
<dbReference type="EMBL" id="CAJNOC010005632">
    <property type="protein sequence ID" value="CAF1057667.1"/>
    <property type="molecule type" value="Genomic_DNA"/>
</dbReference>
<gene>
    <name evidence="2" type="ORF">OXX778_LOCUS19133</name>
</gene>
<reference evidence="2" key="1">
    <citation type="submission" date="2021-02" db="EMBL/GenBank/DDBJ databases">
        <authorList>
            <person name="Nowell W R."/>
        </authorList>
    </citation>
    <scope>NUCLEOTIDE SEQUENCE</scope>
    <source>
        <strain evidence="2">Ploen Becks lab</strain>
    </source>
</reference>
<organism evidence="2 3">
    <name type="scientific">Brachionus calyciflorus</name>
    <dbReference type="NCBI Taxonomy" id="104777"/>
    <lineage>
        <taxon>Eukaryota</taxon>
        <taxon>Metazoa</taxon>
        <taxon>Spiralia</taxon>
        <taxon>Gnathifera</taxon>
        <taxon>Rotifera</taxon>
        <taxon>Eurotatoria</taxon>
        <taxon>Monogononta</taxon>
        <taxon>Pseudotrocha</taxon>
        <taxon>Ploima</taxon>
        <taxon>Brachionidae</taxon>
        <taxon>Brachionus</taxon>
    </lineage>
</organism>
<name>A0A814KW37_9BILA</name>
<proteinExistence type="predicted"/>
<accession>A0A814KW37</accession>
<feature type="region of interest" description="Disordered" evidence="1">
    <location>
        <begin position="184"/>
        <end position="209"/>
    </location>
</feature>
<comment type="caution">
    <text evidence="2">The sequence shown here is derived from an EMBL/GenBank/DDBJ whole genome shotgun (WGS) entry which is preliminary data.</text>
</comment>
<sequence>MFSLTCQYAVFLRNRPQIRVICYNLILKVIVKFYKPGTKQEDFEKKCSEVIDDINEDVKTHFVETEDDEEDLEQVEDTNSVTESILGSLISSKCDSDVANLKEVDDDNKGDDDDVNSNDINNFEEDTESIDEETDSNTLAKTENEVKKVLSKHNNPVACDLCGELMKNEKGVIPSNQYALSSPQANIEPIIKQPKSRKRKRQNEDSLPPLFEFPKQKVRKDVSTRLQDLSSKLSDSDLHYLVDLFLINLIND</sequence>